<evidence type="ECO:0000256" key="1">
    <source>
        <dbReference type="SAM" id="MobiDB-lite"/>
    </source>
</evidence>
<reference evidence="2" key="1">
    <citation type="submission" date="2022-11" db="EMBL/GenBank/DDBJ databases">
        <title>Minimal conservation of predation-associated metabolite biosynthetic gene clusters underscores biosynthetic potential of Myxococcota including descriptions for ten novel species: Archangium lansinium sp. nov., Myxococcus landrumus sp. nov., Nannocystis bai.</title>
        <authorList>
            <person name="Ahearne A."/>
            <person name="Stevens C."/>
            <person name="Dowd S."/>
        </authorList>
    </citation>
    <scope>NUCLEOTIDE SEQUENCE</scope>
    <source>
        <strain evidence="2">Fl3</strain>
    </source>
</reference>
<dbReference type="EMBL" id="CP114040">
    <property type="protein sequence ID" value="WAS95535.1"/>
    <property type="molecule type" value="Genomic_DNA"/>
</dbReference>
<name>A0ABY7H8D4_9BACT</name>
<proteinExistence type="predicted"/>
<dbReference type="RefSeq" id="WP_269037875.1">
    <property type="nucleotide sequence ID" value="NZ_CP114040.1"/>
</dbReference>
<evidence type="ECO:0000313" key="2">
    <source>
        <dbReference type="EMBL" id="WAS95535.1"/>
    </source>
</evidence>
<accession>A0ABY7H8D4</accession>
<feature type="region of interest" description="Disordered" evidence="1">
    <location>
        <begin position="35"/>
        <end position="79"/>
    </location>
</feature>
<gene>
    <name evidence="2" type="ORF">O0S08_05180</name>
</gene>
<feature type="compositionally biased region" description="Low complexity" evidence="1">
    <location>
        <begin position="35"/>
        <end position="75"/>
    </location>
</feature>
<sequence>MLDRLTCLFLLATAPLGCGSNEHCIGDCEPQSSSSATAGPATTSGGGTSTTAEEGTTADAPTTGTASTTAEATTTGGPGPATCRDAVACAAQCVVESEPPPPGEEGWQACVLAGCAEDLSNVEWLKLFDLTECVQTKCATACMAGEEPCQQCVMQGLGDMLPPGDECEAPAEACD</sequence>
<protein>
    <submittedName>
        <fullName evidence="2">Uncharacterized protein</fullName>
    </submittedName>
</protein>
<dbReference type="Proteomes" id="UP001164459">
    <property type="component" value="Chromosome"/>
</dbReference>
<keyword evidence="3" id="KW-1185">Reference proteome</keyword>
<evidence type="ECO:0000313" key="3">
    <source>
        <dbReference type="Proteomes" id="UP001164459"/>
    </source>
</evidence>
<organism evidence="2 3">
    <name type="scientific">Nannocystis punicea</name>
    <dbReference type="NCBI Taxonomy" id="2995304"/>
    <lineage>
        <taxon>Bacteria</taxon>
        <taxon>Pseudomonadati</taxon>
        <taxon>Myxococcota</taxon>
        <taxon>Polyangia</taxon>
        <taxon>Nannocystales</taxon>
        <taxon>Nannocystaceae</taxon>
        <taxon>Nannocystis</taxon>
    </lineage>
</organism>